<sequence length="63" mass="6846">MFVAGAVVWWIRQCLAPFLAVFVLVPGDADLLQIPDLMKLTTAAVSSSAAHSWRTTSAARCKR</sequence>
<accession>A0A829Q3W2</accession>
<proteinExistence type="predicted"/>
<comment type="caution">
    <text evidence="1">The sequence shown here is derived from an EMBL/GenBank/DDBJ whole genome shotgun (WGS) entry which is preliminary data.</text>
</comment>
<dbReference type="AlphaFoldDB" id="A0A829Q3W2"/>
<reference evidence="1 2" key="1">
    <citation type="submission" date="2013-12" db="EMBL/GenBank/DDBJ databases">
        <authorList>
            <person name="Madinger N."/>
            <person name="Lenaerts A."/>
            <person name="Ordway D."/>
            <person name="DeGroote M.A."/>
            <person name="Parker T."/>
            <person name="Sizemore C."/>
            <person name="Tallon L.J."/>
            <person name="Sadzewicz L.K."/>
            <person name="Sengamalay N."/>
            <person name="Fraser C.M."/>
            <person name="Hine E."/>
            <person name="Shefchek K.A."/>
            <person name="Das S.P."/>
            <person name="Tettelin H."/>
        </authorList>
    </citation>
    <scope>NUCLEOTIDE SEQUENCE [LARGE SCALE GENOMIC DNA]</scope>
    <source>
        <strain evidence="1 2">21</strain>
    </source>
</reference>
<protein>
    <submittedName>
        <fullName evidence="1">Uncharacterized protein</fullName>
    </submittedName>
</protein>
<dbReference type="EMBL" id="JAOF01000001">
    <property type="protein sequence ID" value="EUA47520.1"/>
    <property type="molecule type" value="Genomic_DNA"/>
</dbReference>
<organism evidence="1 2">
    <name type="scientific">Mycobacteroides abscessus 21</name>
    <dbReference type="NCBI Taxonomy" id="1299324"/>
    <lineage>
        <taxon>Bacteria</taxon>
        <taxon>Bacillati</taxon>
        <taxon>Actinomycetota</taxon>
        <taxon>Actinomycetes</taxon>
        <taxon>Mycobacteriales</taxon>
        <taxon>Mycobacteriaceae</taxon>
        <taxon>Mycobacteroides</taxon>
        <taxon>Mycobacteroides abscessus</taxon>
    </lineage>
</organism>
<evidence type="ECO:0000313" key="2">
    <source>
        <dbReference type="Proteomes" id="UP000020103"/>
    </source>
</evidence>
<gene>
    <name evidence="1" type="ORF">I543_0862</name>
</gene>
<dbReference type="Proteomes" id="UP000020103">
    <property type="component" value="Unassembled WGS sequence"/>
</dbReference>
<evidence type="ECO:0000313" key="1">
    <source>
        <dbReference type="EMBL" id="EUA47520.1"/>
    </source>
</evidence>
<name>A0A829Q3W2_9MYCO</name>